<dbReference type="AlphaFoldDB" id="A0A075AZS4"/>
<evidence type="ECO:0000313" key="3">
    <source>
        <dbReference type="EMBL" id="RKP20065.1"/>
    </source>
</evidence>
<protein>
    <submittedName>
        <fullName evidence="2">Uncharacterized protein</fullName>
    </submittedName>
</protein>
<reference evidence="2 4" key="1">
    <citation type="journal article" date="2013" name="Curr. Biol.">
        <title>Shared signatures of parasitism and phylogenomics unite Cryptomycota and microsporidia.</title>
        <authorList>
            <person name="James T.Y."/>
            <person name="Pelin A."/>
            <person name="Bonen L."/>
            <person name="Ahrendt S."/>
            <person name="Sain D."/>
            <person name="Corradi N."/>
            <person name="Stajich J.E."/>
        </authorList>
    </citation>
    <scope>NUCLEOTIDE SEQUENCE [LARGE SCALE GENOMIC DNA]</scope>
    <source>
        <strain evidence="2 4">CSF55</strain>
        <strain evidence="2 4">CSF55</strain>
    </source>
</reference>
<name>A0A075AZS4_ROZAC</name>
<feature type="non-terminal residue" evidence="2">
    <location>
        <position position="1"/>
    </location>
</feature>
<proteinExistence type="predicted"/>
<evidence type="ECO:0000313" key="5">
    <source>
        <dbReference type="Proteomes" id="UP000281549"/>
    </source>
</evidence>
<dbReference type="Proteomes" id="UP000030755">
    <property type="component" value="Unassembled WGS sequence"/>
</dbReference>
<dbReference type="Proteomes" id="UP000281549">
    <property type="component" value="Unassembled WGS sequence"/>
</dbReference>
<sequence>DFTTRLLQCLQEHSPKYLDPLVRDHTHDPHFDVEKHEKFLRDTAKDIIDKCLPGSPISVEDFENATRKWKDTPMEDADIQKVVKDIIQVFSLKDKRIIRKNPIDDEKQEPNIPKPGFIRGKELIVENNNETDSIMNARKYSLLELIWASTLTLCVLFLLVTHFKRKKETYNCESPPPFANATAPPFIVSVISSYVPKFCPGRRFCGNRGIFNDSIPIFK</sequence>
<evidence type="ECO:0000256" key="1">
    <source>
        <dbReference type="SAM" id="Phobius"/>
    </source>
</evidence>
<dbReference type="HOGENOM" id="CLU_1264288_0_0_1"/>
<gene>
    <name evidence="2" type="ORF">O9G_005410</name>
    <name evidence="3" type="ORF">ROZALSC1DRAFT_28415</name>
</gene>
<feature type="transmembrane region" description="Helical" evidence="1">
    <location>
        <begin position="140"/>
        <end position="160"/>
    </location>
</feature>
<dbReference type="EMBL" id="ML005118">
    <property type="protein sequence ID" value="RKP20065.1"/>
    <property type="molecule type" value="Genomic_DNA"/>
</dbReference>
<reference evidence="5" key="2">
    <citation type="journal article" date="2018" name="Nat. Microbiol.">
        <title>Leveraging single-cell genomics to expand the fungal tree of life.</title>
        <authorList>
            <person name="Ahrendt S.R."/>
            <person name="Quandt C.A."/>
            <person name="Ciobanu D."/>
            <person name="Clum A."/>
            <person name="Salamov A."/>
            <person name="Andreopoulos B."/>
            <person name="Cheng J.F."/>
            <person name="Woyke T."/>
            <person name="Pelin A."/>
            <person name="Henrissat B."/>
            <person name="Reynolds N.K."/>
            <person name="Benny G.L."/>
            <person name="Smith M.E."/>
            <person name="James T.Y."/>
            <person name="Grigoriev I.V."/>
        </authorList>
    </citation>
    <scope>NUCLEOTIDE SEQUENCE [LARGE SCALE GENOMIC DNA]</scope>
    <source>
        <strain evidence="5">CSF55</strain>
    </source>
</reference>
<keyword evidence="4" id="KW-1185">Reference proteome</keyword>
<evidence type="ECO:0000313" key="2">
    <source>
        <dbReference type="EMBL" id="EPZ35773.1"/>
    </source>
</evidence>
<accession>A0A075AZS4</accession>
<keyword evidence="1" id="KW-0472">Membrane</keyword>
<dbReference type="EMBL" id="KE560759">
    <property type="protein sequence ID" value="EPZ35773.1"/>
    <property type="molecule type" value="Genomic_DNA"/>
</dbReference>
<reference evidence="3" key="3">
    <citation type="submission" date="2018-08" db="EMBL/GenBank/DDBJ databases">
        <title>Leveraging single-cell genomics to expand the Fungal Tree of Life.</title>
        <authorList>
            <consortium name="DOE Joint Genome Institute"/>
            <person name="Ahrendt S.R."/>
            <person name="Quandt C.A."/>
            <person name="Ciobanu D."/>
            <person name="Clum A."/>
            <person name="Salamov A."/>
            <person name="Andreopoulos B."/>
            <person name="Cheng J.-F."/>
            <person name="Woyke T."/>
            <person name="Pelin A."/>
            <person name="Henrissat B."/>
            <person name="Reynolds N."/>
            <person name="Benny G.L."/>
            <person name="Smith M.E."/>
            <person name="James T.Y."/>
            <person name="Grigoriev I.V."/>
        </authorList>
    </citation>
    <scope>NUCLEOTIDE SEQUENCE</scope>
    <source>
        <strain evidence="3">CSF55</strain>
    </source>
</reference>
<organism evidence="2 4">
    <name type="scientific">Rozella allomycis (strain CSF55)</name>
    <dbReference type="NCBI Taxonomy" id="988480"/>
    <lineage>
        <taxon>Eukaryota</taxon>
        <taxon>Fungi</taxon>
        <taxon>Fungi incertae sedis</taxon>
        <taxon>Cryptomycota</taxon>
        <taxon>Cryptomycota incertae sedis</taxon>
        <taxon>Rozella</taxon>
    </lineage>
</organism>
<evidence type="ECO:0000313" key="4">
    <source>
        <dbReference type="Proteomes" id="UP000030755"/>
    </source>
</evidence>
<keyword evidence="1" id="KW-0812">Transmembrane</keyword>
<keyword evidence="1" id="KW-1133">Transmembrane helix</keyword>